<sequence length="44" mass="4984">MHITNVFATDVEAELPNRLEEREDFDIANCAADLGDHDINRIIS</sequence>
<protein>
    <submittedName>
        <fullName evidence="1">Unannotated protein</fullName>
    </submittedName>
</protein>
<evidence type="ECO:0000313" key="1">
    <source>
        <dbReference type="EMBL" id="CAB4804853.1"/>
    </source>
</evidence>
<gene>
    <name evidence="1" type="ORF">UFOPK3010_00808</name>
</gene>
<organism evidence="1">
    <name type="scientific">freshwater metagenome</name>
    <dbReference type="NCBI Taxonomy" id="449393"/>
    <lineage>
        <taxon>unclassified sequences</taxon>
        <taxon>metagenomes</taxon>
        <taxon>ecological metagenomes</taxon>
    </lineage>
</organism>
<dbReference type="AntiFam" id="ANF00280">
    <property type="entry name" value="Spurious ORF (shadow ORF of PyrG)"/>
</dbReference>
<reference evidence="1" key="1">
    <citation type="submission" date="2020-05" db="EMBL/GenBank/DDBJ databases">
        <authorList>
            <person name="Chiriac C."/>
            <person name="Salcher M."/>
            <person name="Ghai R."/>
            <person name="Kavagutti S V."/>
        </authorList>
    </citation>
    <scope>NUCLEOTIDE SEQUENCE</scope>
</reference>
<dbReference type="AlphaFoldDB" id="A0A6J6Y9R8"/>
<dbReference type="EMBL" id="CAFAAM010000093">
    <property type="protein sequence ID" value="CAB4804853.1"/>
    <property type="molecule type" value="Genomic_DNA"/>
</dbReference>
<accession>A0A6J6Y9R8</accession>
<proteinExistence type="predicted"/>
<name>A0A6J6Y9R8_9ZZZZ</name>